<accession>A0ACB9WFU5</accession>
<comment type="caution">
    <text evidence="1">The sequence shown here is derived from an EMBL/GenBank/DDBJ whole genome shotgun (WGS) entry which is preliminary data.</text>
</comment>
<feature type="non-terminal residue" evidence="1">
    <location>
        <position position="1"/>
    </location>
</feature>
<name>A0ACB9WFU5_CHAAC</name>
<organism evidence="1 2">
    <name type="scientific">Chaenocephalus aceratus</name>
    <name type="common">Blackfin icefish</name>
    <name type="synonym">Chaenichthys aceratus</name>
    <dbReference type="NCBI Taxonomy" id="36190"/>
    <lineage>
        <taxon>Eukaryota</taxon>
        <taxon>Metazoa</taxon>
        <taxon>Chordata</taxon>
        <taxon>Craniata</taxon>
        <taxon>Vertebrata</taxon>
        <taxon>Euteleostomi</taxon>
        <taxon>Actinopterygii</taxon>
        <taxon>Neopterygii</taxon>
        <taxon>Teleostei</taxon>
        <taxon>Neoteleostei</taxon>
        <taxon>Acanthomorphata</taxon>
        <taxon>Eupercaria</taxon>
        <taxon>Perciformes</taxon>
        <taxon>Notothenioidei</taxon>
        <taxon>Channichthyidae</taxon>
        <taxon>Chaenocephalus</taxon>
    </lineage>
</organism>
<reference evidence="1" key="1">
    <citation type="submission" date="2022-05" db="EMBL/GenBank/DDBJ databases">
        <title>Chromosome-level genome of Chaenocephalus aceratus.</title>
        <authorList>
            <person name="Park H."/>
        </authorList>
    </citation>
    <scope>NUCLEOTIDE SEQUENCE</scope>
    <source>
        <strain evidence="1">KU_202001</strain>
    </source>
</reference>
<dbReference type="EMBL" id="CM043800">
    <property type="protein sequence ID" value="KAI4811723.1"/>
    <property type="molecule type" value="Genomic_DNA"/>
</dbReference>
<gene>
    <name evidence="1" type="ORF">KUCAC02_014599</name>
</gene>
<proteinExistence type="predicted"/>
<sequence length="65" mass="7046">FTRDFHQVSTGLTHLLATGLELRADRKTLNSSGGGWGDPGGQKPHQNQTAWSALDRVLALYLNAV</sequence>
<protein>
    <submittedName>
        <fullName evidence="1">Uncharacterized protein</fullName>
    </submittedName>
</protein>
<dbReference type="Proteomes" id="UP001057452">
    <property type="component" value="Chromosome 16"/>
</dbReference>
<evidence type="ECO:0000313" key="1">
    <source>
        <dbReference type="EMBL" id="KAI4811723.1"/>
    </source>
</evidence>
<evidence type="ECO:0000313" key="2">
    <source>
        <dbReference type="Proteomes" id="UP001057452"/>
    </source>
</evidence>
<feature type="non-terminal residue" evidence="1">
    <location>
        <position position="65"/>
    </location>
</feature>
<keyword evidence="2" id="KW-1185">Reference proteome</keyword>